<gene>
    <name evidence="3" type="ORF">Q5761_04460</name>
</gene>
<feature type="chain" id="PRO_5045073138" description="Intracellular proteinase inhibitor BsuPI domain-containing protein" evidence="2">
    <location>
        <begin position="26"/>
        <end position="172"/>
    </location>
</feature>
<feature type="region of interest" description="Disordered" evidence="1">
    <location>
        <begin position="37"/>
        <end position="63"/>
    </location>
</feature>
<proteinExistence type="predicted"/>
<dbReference type="PROSITE" id="PS51257">
    <property type="entry name" value="PROKAR_LIPOPROTEIN"/>
    <property type="match status" value="1"/>
</dbReference>
<keyword evidence="2" id="KW-0732">Signal</keyword>
<name>A0ABZ0QSG9_9FIRM</name>
<protein>
    <recommendedName>
        <fullName evidence="5">Intracellular proteinase inhibitor BsuPI domain-containing protein</fullName>
    </recommendedName>
</protein>
<feature type="compositionally biased region" description="Gly residues" evidence="1">
    <location>
        <begin position="37"/>
        <end position="46"/>
    </location>
</feature>
<accession>A0ABZ0QSG9</accession>
<evidence type="ECO:0000256" key="1">
    <source>
        <dbReference type="SAM" id="MobiDB-lite"/>
    </source>
</evidence>
<dbReference type="RefSeq" id="WP_243123260.1">
    <property type="nucleotide sequence ID" value="NZ_CP132508.1"/>
</dbReference>
<feature type="signal peptide" evidence="2">
    <location>
        <begin position="1"/>
        <end position="25"/>
    </location>
</feature>
<evidence type="ECO:0008006" key="5">
    <source>
        <dbReference type="Google" id="ProtNLM"/>
    </source>
</evidence>
<dbReference type="Proteomes" id="UP001304683">
    <property type="component" value="Chromosome"/>
</dbReference>
<reference evidence="3 4" key="1">
    <citation type="submission" date="2023-08" db="EMBL/GenBank/DDBJ databases">
        <title>Genome sequence of Thermaerobacter compostii strain Ins1, a spore-forming filamentous bacterium isolated from a deep geothermal reservoir.</title>
        <authorList>
            <person name="Bregnard D."/>
            <person name="Gonzalez D."/>
            <person name="Junier P."/>
        </authorList>
    </citation>
    <scope>NUCLEOTIDE SEQUENCE [LARGE SCALE GENOMIC DNA]</scope>
    <source>
        <strain evidence="3 4">Ins1</strain>
    </source>
</reference>
<sequence length="172" mass="17077">MGRGHRRMVALFLAVAVVAGLGGCAALGTGGPAVSGPGGAPAGDGQGAAPPRGSDAGTGGGAEVEGVTLTADKARYRPGEPMALTVHNGTSDEIQLTGALGGLKGWRVTAAGRQPWDHGMAETTALVPVRAGQSVRLGPVPAPAEPGRYVLEVRFFHRGGGPATVAVEVEVE</sequence>
<dbReference type="EMBL" id="CP132508">
    <property type="protein sequence ID" value="WPD20254.1"/>
    <property type="molecule type" value="Genomic_DNA"/>
</dbReference>
<evidence type="ECO:0000313" key="3">
    <source>
        <dbReference type="EMBL" id="WPD20254.1"/>
    </source>
</evidence>
<keyword evidence="4" id="KW-1185">Reference proteome</keyword>
<evidence type="ECO:0000313" key="4">
    <source>
        <dbReference type="Proteomes" id="UP001304683"/>
    </source>
</evidence>
<evidence type="ECO:0000256" key="2">
    <source>
        <dbReference type="SAM" id="SignalP"/>
    </source>
</evidence>
<organism evidence="3 4">
    <name type="scientific">Thermaerobacter composti</name>
    <dbReference type="NCBI Taxonomy" id="554949"/>
    <lineage>
        <taxon>Bacteria</taxon>
        <taxon>Bacillati</taxon>
        <taxon>Bacillota</taxon>
        <taxon>Clostridia</taxon>
        <taxon>Eubacteriales</taxon>
        <taxon>Clostridiales Family XVII. Incertae Sedis</taxon>
        <taxon>Thermaerobacter</taxon>
    </lineage>
</organism>